<dbReference type="PANTHER" id="PTHR21540:SF0">
    <property type="entry name" value="PHD FAMILY PROTEIN"/>
    <property type="match status" value="1"/>
</dbReference>
<organism evidence="13 14">
    <name type="scientific">Papaver atlanticum</name>
    <dbReference type="NCBI Taxonomy" id="357466"/>
    <lineage>
        <taxon>Eukaryota</taxon>
        <taxon>Viridiplantae</taxon>
        <taxon>Streptophyta</taxon>
        <taxon>Embryophyta</taxon>
        <taxon>Tracheophyta</taxon>
        <taxon>Spermatophyta</taxon>
        <taxon>Magnoliopsida</taxon>
        <taxon>Ranunculales</taxon>
        <taxon>Papaveraceae</taxon>
        <taxon>Papaveroideae</taxon>
        <taxon>Papaver</taxon>
    </lineage>
</organism>
<evidence type="ECO:0000313" key="13">
    <source>
        <dbReference type="EMBL" id="KAI3923340.1"/>
    </source>
</evidence>
<evidence type="ECO:0000256" key="9">
    <source>
        <dbReference type="PROSITE-ProRule" id="PRU00325"/>
    </source>
</evidence>
<comment type="subcellular location">
    <subcellularLocation>
        <location evidence="1">Nucleus</location>
        <location evidence="1">Nuclear pore complex</location>
    </subcellularLocation>
</comment>
<dbReference type="InterPro" id="IPR012677">
    <property type="entry name" value="Nucleotide-bd_a/b_plait_sf"/>
</dbReference>
<dbReference type="PROSITE" id="PS50966">
    <property type="entry name" value="ZF_SWIM"/>
    <property type="match status" value="1"/>
</dbReference>
<evidence type="ECO:0000256" key="5">
    <source>
        <dbReference type="ARBA" id="ARBA00022927"/>
    </source>
</evidence>
<evidence type="ECO:0000256" key="2">
    <source>
        <dbReference type="ARBA" id="ARBA00009454"/>
    </source>
</evidence>
<keyword evidence="14" id="KW-1185">Reference proteome</keyword>
<keyword evidence="9" id="KW-0862">Zinc</keyword>
<evidence type="ECO:0000256" key="6">
    <source>
        <dbReference type="ARBA" id="ARBA00023010"/>
    </source>
</evidence>
<keyword evidence="3 10" id="KW-0813">Transport</keyword>
<keyword evidence="9" id="KW-0479">Metal-binding</keyword>
<dbReference type="GO" id="GO:0051028">
    <property type="term" value="P:mRNA transport"/>
    <property type="evidence" value="ECO:0007669"/>
    <property type="project" value="UniProtKB-UniRule"/>
</dbReference>
<feature type="domain" description="SWIM-type" evidence="11">
    <location>
        <begin position="168"/>
        <end position="199"/>
    </location>
</feature>
<dbReference type="EMBL" id="JAJJMB010008487">
    <property type="protein sequence ID" value="KAI3923340.1"/>
    <property type="molecule type" value="Genomic_DNA"/>
</dbReference>
<dbReference type="PROSITE" id="PS51472">
    <property type="entry name" value="RRM_NUP35"/>
    <property type="match status" value="1"/>
</dbReference>
<dbReference type="GO" id="GO:0005643">
    <property type="term" value="C:nuclear pore"/>
    <property type="evidence" value="ECO:0007669"/>
    <property type="project" value="UniProtKB-SubCell"/>
</dbReference>
<evidence type="ECO:0000256" key="10">
    <source>
        <dbReference type="PROSITE-ProRule" id="PRU00804"/>
    </source>
</evidence>
<keyword evidence="4 10" id="KW-0509">mRNA transport</keyword>
<name>A0AAD4STJ5_9MAGN</name>
<dbReference type="GO" id="GO:0061630">
    <property type="term" value="F:ubiquitin protein ligase activity"/>
    <property type="evidence" value="ECO:0007669"/>
    <property type="project" value="InterPro"/>
</dbReference>
<dbReference type="InterPro" id="IPR007846">
    <property type="entry name" value="RRM_NUP35_dom"/>
</dbReference>
<comment type="caution">
    <text evidence="13">The sequence shown here is derived from an EMBL/GenBank/DDBJ whole genome shotgun (WGS) entry which is preliminary data.</text>
</comment>
<accession>A0AAD4STJ5</accession>
<comment type="similarity">
    <text evidence="2">Belongs to the Nup35 family.</text>
</comment>
<keyword evidence="8 10" id="KW-0539">Nucleus</keyword>
<sequence>MVHSVSSETDFGNNIPKIEGFCSVLSVLRIVKPEPVENSLPAENPDEEVWVTVYGCTNENKESVLQEFGKCGVILDYDHSGRGNWVHILFQNQTEAQKALSKSGKQIKKDLIVGVNSVDSIQKLALNRREQISNGAKDRIRKAFHDNFSLLHRSKGKKFVLDDTGTVYNVTLSTTPSCRCTCRYNVPCKHILFVFLRALGISQNDCRIWRKGLKPSQLADLRNMPTSAQTLAGAHARTHEKFLRLFSMSEVNVGPPKIADGNAIAVRCPECYQHMCWGEEVLICEQCWDVGHKSCLTGRRKRDTGKAPVCARCREEWVRLVLQRLKYRPINAP</sequence>
<keyword evidence="5" id="KW-0653">Protein transport</keyword>
<reference evidence="13" key="1">
    <citation type="submission" date="2022-04" db="EMBL/GenBank/DDBJ databases">
        <title>A functionally conserved STORR gene fusion in Papaver species that diverged 16.8 million years ago.</title>
        <authorList>
            <person name="Catania T."/>
        </authorList>
    </citation>
    <scope>NUCLEOTIDE SEQUENCE</scope>
    <source>
        <strain evidence="13">S-188037</strain>
    </source>
</reference>
<dbReference type="InterPro" id="IPR039903">
    <property type="entry name" value="Zswim2"/>
</dbReference>
<dbReference type="Pfam" id="PF05172">
    <property type="entry name" value="RRM_Nup35"/>
    <property type="match status" value="1"/>
</dbReference>
<evidence type="ECO:0000259" key="12">
    <source>
        <dbReference type="PROSITE" id="PS51472"/>
    </source>
</evidence>
<dbReference type="CDD" id="cd12441">
    <property type="entry name" value="RRM_Nup53_like"/>
    <property type="match status" value="1"/>
</dbReference>
<dbReference type="Gene3D" id="3.30.70.330">
    <property type="match status" value="1"/>
</dbReference>
<protein>
    <submittedName>
        <fullName evidence="13">Uncharacterized protein</fullName>
    </submittedName>
</protein>
<keyword evidence="6" id="KW-0811">Translocation</keyword>
<evidence type="ECO:0000256" key="4">
    <source>
        <dbReference type="ARBA" id="ARBA00022816"/>
    </source>
</evidence>
<evidence type="ECO:0000256" key="1">
    <source>
        <dbReference type="ARBA" id="ARBA00004567"/>
    </source>
</evidence>
<dbReference type="PANTHER" id="PTHR21540">
    <property type="entry name" value="RING FINGER AND SWIM DOMAIN-CONTAINING PROTEIN 2"/>
    <property type="match status" value="1"/>
</dbReference>
<proteinExistence type="inferred from homology"/>
<dbReference type="GO" id="GO:0003676">
    <property type="term" value="F:nucleic acid binding"/>
    <property type="evidence" value="ECO:0007669"/>
    <property type="project" value="InterPro"/>
</dbReference>
<keyword evidence="9" id="KW-0863">Zinc-finger</keyword>
<dbReference type="GO" id="GO:0008270">
    <property type="term" value="F:zinc ion binding"/>
    <property type="evidence" value="ECO:0007669"/>
    <property type="project" value="UniProtKB-KW"/>
</dbReference>
<feature type="domain" description="RRM Nup35-type" evidence="12">
    <location>
        <begin position="45"/>
        <end position="125"/>
    </location>
</feature>
<dbReference type="SUPFAM" id="SSF54928">
    <property type="entry name" value="RNA-binding domain, RBD"/>
    <property type="match status" value="1"/>
</dbReference>
<dbReference type="AlphaFoldDB" id="A0AAD4STJ5"/>
<dbReference type="FunFam" id="3.30.70.330:FF:000095">
    <property type="entry name" value="Putative Nucleoporin NUP53"/>
    <property type="match status" value="1"/>
</dbReference>
<evidence type="ECO:0000259" key="11">
    <source>
        <dbReference type="PROSITE" id="PS50966"/>
    </source>
</evidence>
<evidence type="ECO:0000256" key="3">
    <source>
        <dbReference type="ARBA" id="ARBA00022448"/>
    </source>
</evidence>
<evidence type="ECO:0000256" key="8">
    <source>
        <dbReference type="ARBA" id="ARBA00023242"/>
    </source>
</evidence>
<dbReference type="InterPro" id="IPR007527">
    <property type="entry name" value="Znf_SWIM"/>
</dbReference>
<evidence type="ECO:0000313" key="14">
    <source>
        <dbReference type="Proteomes" id="UP001202328"/>
    </source>
</evidence>
<dbReference type="InterPro" id="IPR035979">
    <property type="entry name" value="RBD_domain_sf"/>
</dbReference>
<gene>
    <name evidence="13" type="ORF">MKW98_026933</name>
</gene>
<dbReference type="Pfam" id="PF04434">
    <property type="entry name" value="SWIM"/>
    <property type="match status" value="1"/>
</dbReference>
<dbReference type="Proteomes" id="UP001202328">
    <property type="component" value="Unassembled WGS sequence"/>
</dbReference>
<keyword evidence="7 10" id="KW-0906">Nuclear pore complex</keyword>
<evidence type="ECO:0000256" key="7">
    <source>
        <dbReference type="ARBA" id="ARBA00023132"/>
    </source>
</evidence>
<dbReference type="GO" id="GO:0015031">
    <property type="term" value="P:protein transport"/>
    <property type="evidence" value="ECO:0007669"/>
    <property type="project" value="UniProtKB-KW"/>
</dbReference>